<sequence>YNLMKKLRSSDAPLTLFSAVLSCLEPSPWGSPGILKCKAPGLQQAPHQLSQGPRTMNRKFHIRHSHSRNRLPTNTRDYFMLYVYHLLGIMLKGLRITPLSYYTEIIEDIMNNEKRMVTSSTNKASGNCQRGMVSGIGWSDLKNDIKMCILPEKYTQLSESLYYNMLHNEHTNVAELANVLEIDIPLAKDVSMYCCLGFAPKKRHKNSQDPADTASISNLDLSTGLTKHIAFLFDSTLSLVMMRDLVPKVGRLSHKSLDSFLTELEKVQNTDEEKALTLRNTILSLHHNNDIVTQLHSQNNQLWFSSESLKRCESLVDSDPPISNSTPQNIRPVIQKPLLRSQIPISFTGQRTIRKVCCINMDVHKTLKILRNKVGLQGFLQRVNRKLDASDEKGEPDLPANEESCEMVTEEATTDSTTNTTLMLPQQKEGASTLDIHTEASFFKSTLPSYADTGVLLL</sequence>
<dbReference type="GO" id="GO:0031410">
    <property type="term" value="C:cytoplasmic vesicle"/>
    <property type="evidence" value="ECO:0007669"/>
    <property type="project" value="TreeGrafter"/>
</dbReference>
<evidence type="ECO:0000256" key="1">
    <source>
        <dbReference type="ARBA" id="ARBA00010319"/>
    </source>
</evidence>
<dbReference type="InterPro" id="IPR028097">
    <property type="entry name" value="FAM91_C_dom"/>
</dbReference>
<dbReference type="Pfam" id="PF14647">
    <property type="entry name" value="FAM91_N"/>
    <property type="match status" value="2"/>
</dbReference>
<proteinExistence type="inferred from homology"/>
<evidence type="ECO:0000259" key="2">
    <source>
        <dbReference type="Pfam" id="PF14647"/>
    </source>
</evidence>
<evidence type="ECO:0000313" key="4">
    <source>
        <dbReference type="EMBL" id="KAB0388596.1"/>
    </source>
</evidence>
<name>A0A643BKS5_BALPH</name>
<dbReference type="GO" id="GO:0099041">
    <property type="term" value="P:vesicle tethering to Golgi"/>
    <property type="evidence" value="ECO:0007669"/>
    <property type="project" value="TreeGrafter"/>
</dbReference>
<comment type="caution">
    <text evidence="4">The sequence shown here is derived from an EMBL/GenBank/DDBJ whole genome shotgun (WGS) entry which is preliminary data.</text>
</comment>
<evidence type="ECO:0000259" key="3">
    <source>
        <dbReference type="Pfam" id="PF14648"/>
    </source>
</evidence>
<dbReference type="Proteomes" id="UP000437017">
    <property type="component" value="Unassembled WGS sequence"/>
</dbReference>
<gene>
    <name evidence="4" type="ORF">E2I00_006148</name>
</gene>
<dbReference type="GO" id="GO:0006886">
    <property type="term" value="P:intracellular protein transport"/>
    <property type="evidence" value="ECO:0007669"/>
    <property type="project" value="TreeGrafter"/>
</dbReference>
<dbReference type="PANTHER" id="PTHR28441:SF2">
    <property type="entry name" value="PROTEIN FAM91A1"/>
    <property type="match status" value="1"/>
</dbReference>
<dbReference type="InterPro" id="IPR039199">
    <property type="entry name" value="FAM91"/>
</dbReference>
<feature type="domain" description="FAM91 C-terminal" evidence="3">
    <location>
        <begin position="226"/>
        <end position="320"/>
    </location>
</feature>
<comment type="similarity">
    <text evidence="1">Belongs to the FAM91 family.</text>
</comment>
<dbReference type="AlphaFoldDB" id="A0A643BKS5"/>
<dbReference type="GO" id="GO:0005802">
    <property type="term" value="C:trans-Golgi network"/>
    <property type="evidence" value="ECO:0007669"/>
    <property type="project" value="TreeGrafter"/>
</dbReference>
<feature type="domain" description="FAM91 N-terminal" evidence="2">
    <location>
        <begin position="71"/>
        <end position="115"/>
    </location>
</feature>
<feature type="non-terminal residue" evidence="4">
    <location>
        <position position="458"/>
    </location>
</feature>
<dbReference type="InterPro" id="IPR028091">
    <property type="entry name" value="FAM91_N_dom"/>
</dbReference>
<feature type="non-terminal residue" evidence="4">
    <location>
        <position position="1"/>
    </location>
</feature>
<keyword evidence="5" id="KW-1185">Reference proteome</keyword>
<protein>
    <submittedName>
        <fullName evidence="4">Uncharacterized protein</fullName>
    </submittedName>
</protein>
<evidence type="ECO:0000313" key="5">
    <source>
        <dbReference type="Proteomes" id="UP000437017"/>
    </source>
</evidence>
<dbReference type="PANTHER" id="PTHR28441">
    <property type="entry name" value="PROTEIN FAM91A1"/>
    <property type="match status" value="1"/>
</dbReference>
<feature type="domain" description="FAM91 N-terminal" evidence="2">
    <location>
        <begin position="159"/>
        <end position="208"/>
    </location>
</feature>
<accession>A0A643BKS5</accession>
<reference evidence="4 5" key="1">
    <citation type="journal article" date="2019" name="PLoS ONE">
        <title>Genomic analyses reveal an absence of contemporary introgressive admixture between fin whales and blue whales, despite known hybrids.</title>
        <authorList>
            <person name="Westbury M.V."/>
            <person name="Petersen B."/>
            <person name="Lorenzen E.D."/>
        </authorList>
    </citation>
    <scope>NUCLEOTIDE SEQUENCE [LARGE SCALE GENOMIC DNA]</scope>
    <source>
        <strain evidence="4">FinWhale-01</strain>
    </source>
</reference>
<dbReference type="Pfam" id="PF14648">
    <property type="entry name" value="FAM91_C"/>
    <property type="match status" value="1"/>
</dbReference>
<dbReference type="EMBL" id="SGJD01016222">
    <property type="protein sequence ID" value="KAB0388596.1"/>
    <property type="molecule type" value="Genomic_DNA"/>
</dbReference>
<organism evidence="4 5">
    <name type="scientific">Balaenoptera physalus</name>
    <name type="common">Fin whale</name>
    <name type="synonym">Balaena physalus</name>
    <dbReference type="NCBI Taxonomy" id="9770"/>
    <lineage>
        <taxon>Eukaryota</taxon>
        <taxon>Metazoa</taxon>
        <taxon>Chordata</taxon>
        <taxon>Craniata</taxon>
        <taxon>Vertebrata</taxon>
        <taxon>Euteleostomi</taxon>
        <taxon>Mammalia</taxon>
        <taxon>Eutheria</taxon>
        <taxon>Laurasiatheria</taxon>
        <taxon>Artiodactyla</taxon>
        <taxon>Whippomorpha</taxon>
        <taxon>Cetacea</taxon>
        <taxon>Mysticeti</taxon>
        <taxon>Balaenopteridae</taxon>
        <taxon>Balaenoptera</taxon>
    </lineage>
</organism>